<organism evidence="3 4">
    <name type="scientific">Fusarium oxysporum f. sp. rapae</name>
    <dbReference type="NCBI Taxonomy" id="485398"/>
    <lineage>
        <taxon>Eukaryota</taxon>
        <taxon>Fungi</taxon>
        <taxon>Dikarya</taxon>
        <taxon>Ascomycota</taxon>
        <taxon>Pezizomycotina</taxon>
        <taxon>Sordariomycetes</taxon>
        <taxon>Hypocreomycetidae</taxon>
        <taxon>Hypocreales</taxon>
        <taxon>Nectriaceae</taxon>
        <taxon>Fusarium</taxon>
        <taxon>Fusarium oxysporum species complex</taxon>
    </lineage>
</organism>
<feature type="transmembrane region" description="Helical" evidence="2">
    <location>
        <begin position="98"/>
        <end position="121"/>
    </location>
</feature>
<dbReference type="EMBL" id="JAELUQ010000008">
    <property type="protein sequence ID" value="KAG7409942.1"/>
    <property type="molecule type" value="Genomic_DNA"/>
</dbReference>
<accession>A0A8J5U5E0</accession>
<feature type="region of interest" description="Disordered" evidence="1">
    <location>
        <begin position="571"/>
        <end position="600"/>
    </location>
</feature>
<keyword evidence="2" id="KW-1133">Transmembrane helix</keyword>
<comment type="caution">
    <text evidence="3">The sequence shown here is derived from an EMBL/GenBank/DDBJ whole genome shotgun (WGS) entry which is preliminary data.</text>
</comment>
<proteinExistence type="predicted"/>
<reference evidence="3" key="1">
    <citation type="submission" date="2021-04" db="EMBL/GenBank/DDBJ databases">
        <title>First draft genome resource for Brassicaceae pathogens Fusarium oxysporum f. sp. raphani and Fusarium oxysporum f. sp. rapae.</title>
        <authorList>
            <person name="Asai S."/>
        </authorList>
    </citation>
    <scope>NUCLEOTIDE SEQUENCE</scope>
    <source>
        <strain evidence="3">Tf1208</strain>
    </source>
</reference>
<gene>
    <name evidence="3" type="ORF">Forpe1208_v011683</name>
</gene>
<protein>
    <submittedName>
        <fullName evidence="3">Uncharacterized protein</fullName>
    </submittedName>
</protein>
<evidence type="ECO:0000256" key="2">
    <source>
        <dbReference type="SAM" id="Phobius"/>
    </source>
</evidence>
<dbReference type="Proteomes" id="UP000694050">
    <property type="component" value="Unassembled WGS sequence"/>
</dbReference>
<sequence length="600" mass="67611">MTLLSLYIAKVRWANPSTESLNGLQFAAKGHETLILMSLGDILLHQMSYGLKRQDVGVPLGFIPSALNLSAPLRYLISRQLWAPTLQSGKTAQYRRATAGMIMLISILCLAASPLSAIAMIPRQNWWKDDHYDSTFSYAPQFEPTKWIPHMEYRTRLDSESGPYLRDIIDPSTIPVYALLRADTYTLGTHGPEFQNISYSNFNSSFYSYISTADFGLPTIATSPLSFVASELGKASSRDIKEETIPWITSSNQRTEGSEAQQAWKQPLVAVQCIGSSVPNETELQFSFDYSFSDELRKDFQVTLTLDDSSAFADLHASNSTDYRFLDLPANTGWLVSGNILFATTAKVVNGDKPERHYTLCLIFARWAEANTWIELPSASRTLSHLKVPVLKSFSKNSSDVIYMDDKWLDGISSFSNGSFFRSIADFCVRDVKRNCQERYLGLHITDAISQAGNNISWPNYSAGITQSDDATQDKITYTRYYYTYAYRFESSHGIPLAFSFLLLHVLLVLIHLIATLGSKDPWQGSDWDNFGDMLVLALASKPPDGINDLAQQSSKSELWMKTVIVDRDYNEGHSQIRQRDEKGYQRKDQQEEESGRDFS</sequence>
<feature type="transmembrane region" description="Helical" evidence="2">
    <location>
        <begin position="56"/>
        <end position="77"/>
    </location>
</feature>
<evidence type="ECO:0000313" key="4">
    <source>
        <dbReference type="Proteomes" id="UP000694050"/>
    </source>
</evidence>
<evidence type="ECO:0000313" key="3">
    <source>
        <dbReference type="EMBL" id="KAG7409942.1"/>
    </source>
</evidence>
<keyword evidence="2" id="KW-0812">Transmembrane</keyword>
<dbReference type="AlphaFoldDB" id="A0A8J5U5E0"/>
<name>A0A8J5U5E0_FUSOX</name>
<keyword evidence="2" id="KW-0472">Membrane</keyword>
<feature type="transmembrane region" description="Helical" evidence="2">
    <location>
        <begin position="497"/>
        <end position="517"/>
    </location>
</feature>
<evidence type="ECO:0000256" key="1">
    <source>
        <dbReference type="SAM" id="MobiDB-lite"/>
    </source>
</evidence>
<feature type="compositionally biased region" description="Basic and acidic residues" evidence="1">
    <location>
        <begin position="578"/>
        <end position="600"/>
    </location>
</feature>